<dbReference type="OrthoDB" id="9802649at2"/>
<dbReference type="Proteomes" id="UP000240254">
    <property type="component" value="Unassembled WGS sequence"/>
</dbReference>
<dbReference type="CDD" id="cd04196">
    <property type="entry name" value="GT_2_like_d"/>
    <property type="match status" value="1"/>
</dbReference>
<evidence type="ECO:0000313" key="2">
    <source>
        <dbReference type="EMBL" id="PSU21389.1"/>
    </source>
</evidence>
<keyword evidence="2" id="KW-0808">Transferase</keyword>
<dbReference type="PANTHER" id="PTHR22916:SF3">
    <property type="entry name" value="UDP-GLCNAC:BETAGAL BETA-1,3-N-ACETYLGLUCOSAMINYLTRANSFERASE-LIKE PROTEIN 1"/>
    <property type="match status" value="1"/>
</dbReference>
<dbReference type="Gene3D" id="3.90.550.10">
    <property type="entry name" value="Spore Coat Polysaccharide Biosynthesis Protein SpsA, Chain A"/>
    <property type="match status" value="1"/>
</dbReference>
<dbReference type="InterPro" id="IPR001173">
    <property type="entry name" value="Glyco_trans_2-like"/>
</dbReference>
<dbReference type="AlphaFoldDB" id="A0A2T3IEB8"/>
<dbReference type="GO" id="GO:0016758">
    <property type="term" value="F:hexosyltransferase activity"/>
    <property type="evidence" value="ECO:0007669"/>
    <property type="project" value="UniProtKB-ARBA"/>
</dbReference>
<comment type="caution">
    <text evidence="2">The sequence shown here is derived from an EMBL/GenBank/DDBJ whole genome shotgun (WGS) entry which is preliminary data.</text>
</comment>
<dbReference type="Pfam" id="PF00535">
    <property type="entry name" value="Glycos_transf_2"/>
    <property type="match status" value="1"/>
</dbReference>
<name>A0A2T3IEB8_9GAMM</name>
<feature type="non-terminal residue" evidence="2">
    <location>
        <position position="310"/>
    </location>
</feature>
<dbReference type="RefSeq" id="WP_065176329.1">
    <property type="nucleotide sequence ID" value="NZ_LZFA01000001.1"/>
</dbReference>
<evidence type="ECO:0000313" key="3">
    <source>
        <dbReference type="Proteomes" id="UP000240254"/>
    </source>
</evidence>
<feature type="domain" description="Glycosyltransferase 2-like" evidence="1">
    <location>
        <begin position="7"/>
        <end position="181"/>
    </location>
</feature>
<dbReference type="SUPFAM" id="SSF53448">
    <property type="entry name" value="Nucleotide-diphospho-sugar transferases"/>
    <property type="match status" value="1"/>
</dbReference>
<proteinExistence type="predicted"/>
<dbReference type="InterPro" id="IPR029044">
    <property type="entry name" value="Nucleotide-diphossugar_trans"/>
</dbReference>
<protein>
    <submittedName>
        <fullName evidence="2">Glycosyltransferase family 2 protein</fullName>
    </submittedName>
</protein>
<reference evidence="2 3" key="1">
    <citation type="submission" date="2018-03" db="EMBL/GenBank/DDBJ databases">
        <title>Whole genome sequencing of Histamine producing bacteria.</title>
        <authorList>
            <person name="Butler K."/>
        </authorList>
    </citation>
    <scope>NUCLEOTIDE SEQUENCE [LARGE SCALE GENOMIC DNA]</scope>
    <source>
        <strain evidence="2 3">BS2</strain>
    </source>
</reference>
<sequence length="310" mass="36060">MNDHVDIILATYNGENYVVEQLESIFNQTYSNWKIYVTDDGSTDNTINLINKFVLDKNIGNKVVILPFRDKCNKHGPAYNFSYGLSFSTSKYIMFSDQDDYWLPEKIVTQINKIKELDVTIPALSFCDASVVDNNLSVISPSFSKNEGFIWEKRLNLSNILFQNIAPGCCMIINDKLRDLFLSVPDRKLVMHDWYLIILSKSFGNVNFTHEVLMKYRQHDNNQVGATKKNNILTLVNFRKKLASSYDNHQRAKEQLIDINNNYNNYNKNKIIHRIATAMEAPFIYKIRTLLKFRVTKSSIIKTVVLYYFI</sequence>
<accession>A0A2T3IEB8</accession>
<evidence type="ECO:0000259" key="1">
    <source>
        <dbReference type="Pfam" id="PF00535"/>
    </source>
</evidence>
<gene>
    <name evidence="2" type="ORF">CTM88_20785</name>
</gene>
<dbReference type="EMBL" id="PYMK01000048">
    <property type="protein sequence ID" value="PSU21389.1"/>
    <property type="molecule type" value="Genomic_DNA"/>
</dbReference>
<organism evidence="2 3">
    <name type="scientific">Photobacterium aquimaris</name>
    <dbReference type="NCBI Taxonomy" id="512643"/>
    <lineage>
        <taxon>Bacteria</taxon>
        <taxon>Pseudomonadati</taxon>
        <taxon>Pseudomonadota</taxon>
        <taxon>Gammaproteobacteria</taxon>
        <taxon>Vibrionales</taxon>
        <taxon>Vibrionaceae</taxon>
        <taxon>Photobacterium</taxon>
    </lineage>
</organism>
<dbReference type="PANTHER" id="PTHR22916">
    <property type="entry name" value="GLYCOSYLTRANSFERASE"/>
    <property type="match status" value="1"/>
</dbReference>